<keyword evidence="5" id="KW-1185">Reference proteome</keyword>
<dbReference type="CDD" id="cd02440">
    <property type="entry name" value="AdoMet_MTases"/>
    <property type="match status" value="1"/>
</dbReference>
<dbReference type="RefSeq" id="WP_193497529.1">
    <property type="nucleotide sequence ID" value="NZ_CP063169.1"/>
</dbReference>
<name>A0A7M1SUW2_9MICO</name>
<dbReference type="PROSITE" id="PS51682">
    <property type="entry name" value="SAM_OMT_I"/>
    <property type="match status" value="1"/>
</dbReference>
<dbReference type="AlphaFoldDB" id="A0A7M1SUW2"/>
<organism evidence="4 5">
    <name type="scientific">Ruania alkalisoli</name>
    <dbReference type="NCBI Taxonomy" id="2779775"/>
    <lineage>
        <taxon>Bacteria</taxon>
        <taxon>Bacillati</taxon>
        <taxon>Actinomycetota</taxon>
        <taxon>Actinomycetes</taxon>
        <taxon>Micrococcales</taxon>
        <taxon>Ruaniaceae</taxon>
        <taxon>Ruania</taxon>
    </lineage>
</organism>
<proteinExistence type="predicted"/>
<evidence type="ECO:0000256" key="3">
    <source>
        <dbReference type="ARBA" id="ARBA00022691"/>
    </source>
</evidence>
<dbReference type="PANTHER" id="PTHR10509:SF14">
    <property type="entry name" value="CAFFEOYL-COA O-METHYLTRANSFERASE 3-RELATED"/>
    <property type="match status" value="1"/>
</dbReference>
<dbReference type="EMBL" id="CP063169">
    <property type="protein sequence ID" value="QOR70857.1"/>
    <property type="molecule type" value="Genomic_DNA"/>
</dbReference>
<dbReference type="KEGG" id="halt:IM660_00610"/>
<evidence type="ECO:0000256" key="1">
    <source>
        <dbReference type="ARBA" id="ARBA00022603"/>
    </source>
</evidence>
<dbReference type="InterPro" id="IPR002935">
    <property type="entry name" value="SAM_O-MeTrfase"/>
</dbReference>
<dbReference type="SUPFAM" id="SSF53335">
    <property type="entry name" value="S-adenosyl-L-methionine-dependent methyltransferases"/>
    <property type="match status" value="1"/>
</dbReference>
<keyword evidence="1 4" id="KW-0489">Methyltransferase</keyword>
<dbReference type="PANTHER" id="PTHR10509">
    <property type="entry name" value="O-METHYLTRANSFERASE-RELATED"/>
    <property type="match status" value="1"/>
</dbReference>
<dbReference type="Gene3D" id="3.40.50.150">
    <property type="entry name" value="Vaccinia Virus protein VP39"/>
    <property type="match status" value="1"/>
</dbReference>
<protein>
    <submittedName>
        <fullName evidence="4">O-methyltransferase</fullName>
    </submittedName>
</protein>
<keyword evidence="3" id="KW-0949">S-adenosyl-L-methionine</keyword>
<dbReference type="Pfam" id="PF01596">
    <property type="entry name" value="Methyltransf_3"/>
    <property type="match status" value="1"/>
</dbReference>
<dbReference type="GO" id="GO:0008757">
    <property type="term" value="F:S-adenosylmethionine-dependent methyltransferase activity"/>
    <property type="evidence" value="ECO:0007669"/>
    <property type="project" value="TreeGrafter"/>
</dbReference>
<gene>
    <name evidence="4" type="ORF">IM660_00610</name>
</gene>
<dbReference type="GO" id="GO:0008171">
    <property type="term" value="F:O-methyltransferase activity"/>
    <property type="evidence" value="ECO:0007669"/>
    <property type="project" value="InterPro"/>
</dbReference>
<accession>A0A7M1SUW2</accession>
<keyword evidence="2 4" id="KW-0808">Transferase</keyword>
<evidence type="ECO:0000313" key="5">
    <source>
        <dbReference type="Proteomes" id="UP000593758"/>
    </source>
</evidence>
<dbReference type="InterPro" id="IPR029063">
    <property type="entry name" value="SAM-dependent_MTases_sf"/>
</dbReference>
<dbReference type="InterPro" id="IPR050362">
    <property type="entry name" value="Cation-dep_OMT"/>
</dbReference>
<evidence type="ECO:0000256" key="2">
    <source>
        <dbReference type="ARBA" id="ARBA00022679"/>
    </source>
</evidence>
<sequence>MSTDAQIAVDDYLVATLVDEDDALVSAREAAAETTMPGAAVAPNQGKLLAMLAAAIGAHRVLELGTLAGYSTIWLARAVGPGGRVVTLEVSEQNASVARRNLDHAGVGDVVDIMLGPAAESAQRLIDTGQEPFDLVFIDADKPSNATYLRAALELTRPGSLIVLDNVVRSGRIADAASAEEPDVRGVHEALALAASDPRLDGTALQTVGSKGWDGFALFRRVA</sequence>
<dbReference type="Proteomes" id="UP000593758">
    <property type="component" value="Chromosome"/>
</dbReference>
<reference evidence="4 5" key="1">
    <citation type="submission" date="2020-10" db="EMBL/GenBank/DDBJ databases">
        <title>Haloactinobacterium sp. RN3S43, a bacterium isolated from saline soil.</title>
        <authorList>
            <person name="Sun J.-Q."/>
        </authorList>
    </citation>
    <scope>NUCLEOTIDE SEQUENCE [LARGE SCALE GENOMIC DNA]</scope>
    <source>
        <strain evidence="4 5">RN3S43</strain>
    </source>
</reference>
<dbReference type="GO" id="GO:0032259">
    <property type="term" value="P:methylation"/>
    <property type="evidence" value="ECO:0007669"/>
    <property type="project" value="UniProtKB-KW"/>
</dbReference>
<evidence type="ECO:0000313" key="4">
    <source>
        <dbReference type="EMBL" id="QOR70857.1"/>
    </source>
</evidence>